<reference evidence="2 3" key="1">
    <citation type="submission" date="2015-09" db="EMBL/GenBank/DDBJ databases">
        <title>Sorangium comparison.</title>
        <authorList>
            <person name="Zaburannyi N."/>
            <person name="Bunk B."/>
            <person name="Overmann J."/>
            <person name="Mueller R."/>
        </authorList>
    </citation>
    <scope>NUCLEOTIDE SEQUENCE [LARGE SCALE GENOMIC DNA]</scope>
    <source>
        <strain evidence="2 3">So ceGT47</strain>
    </source>
</reference>
<evidence type="ECO:0000256" key="1">
    <source>
        <dbReference type="SAM" id="SignalP"/>
    </source>
</evidence>
<accession>A0A4P2QE19</accession>
<dbReference type="EMBL" id="CP012670">
    <property type="protein sequence ID" value="AUX27413.1"/>
    <property type="molecule type" value="Genomic_DNA"/>
</dbReference>
<feature type="signal peptide" evidence="1">
    <location>
        <begin position="1"/>
        <end position="20"/>
    </location>
</feature>
<dbReference type="Proteomes" id="UP000295781">
    <property type="component" value="Chromosome"/>
</dbReference>
<dbReference type="AlphaFoldDB" id="A0A4P2QE19"/>
<name>A0A4P2QE19_SORCE</name>
<dbReference type="RefSeq" id="WP_129355661.1">
    <property type="nucleotide sequence ID" value="NZ_CP012670.1"/>
</dbReference>
<feature type="chain" id="PRO_5020298078" description="Secreted protein" evidence="1">
    <location>
        <begin position="21"/>
        <end position="117"/>
    </location>
</feature>
<evidence type="ECO:0000313" key="2">
    <source>
        <dbReference type="EMBL" id="AUX27413.1"/>
    </source>
</evidence>
<organism evidence="2 3">
    <name type="scientific">Sorangium cellulosum</name>
    <name type="common">Polyangium cellulosum</name>
    <dbReference type="NCBI Taxonomy" id="56"/>
    <lineage>
        <taxon>Bacteria</taxon>
        <taxon>Pseudomonadati</taxon>
        <taxon>Myxococcota</taxon>
        <taxon>Polyangia</taxon>
        <taxon>Polyangiales</taxon>
        <taxon>Polyangiaceae</taxon>
        <taxon>Sorangium</taxon>
    </lineage>
</organism>
<protein>
    <recommendedName>
        <fullName evidence="4">Secreted protein</fullName>
    </recommendedName>
</protein>
<evidence type="ECO:0000313" key="3">
    <source>
        <dbReference type="Proteomes" id="UP000295781"/>
    </source>
</evidence>
<gene>
    <name evidence="2" type="ORF">SOCEGT47_080020</name>
</gene>
<keyword evidence="1" id="KW-0732">Signal</keyword>
<sequence>MSTHRTTGRALQTGFGLALAAAFALVNGCAAMDAANEAGQPEVEPIEDAQGAVLDSGIFRCTIGGGQPGYLIVQPDPYSTCTRHAGYRPGASGKYCVGGACPSCWVLARDLQCILQN</sequence>
<proteinExistence type="predicted"/>
<evidence type="ECO:0008006" key="4">
    <source>
        <dbReference type="Google" id="ProtNLM"/>
    </source>
</evidence>